<evidence type="ECO:0000256" key="2">
    <source>
        <dbReference type="ARBA" id="ARBA00022679"/>
    </source>
</evidence>
<comment type="caution">
    <text evidence="3">The sequence shown here is derived from an EMBL/GenBank/DDBJ whole genome shotgun (WGS) entry which is preliminary data.</text>
</comment>
<keyword evidence="2 3" id="KW-0808">Transferase</keyword>
<dbReference type="Proteomes" id="UP001173801">
    <property type="component" value="Unassembled WGS sequence"/>
</dbReference>
<dbReference type="CDD" id="cd02440">
    <property type="entry name" value="AdoMet_MTases"/>
    <property type="match status" value="1"/>
</dbReference>
<sequence length="186" mass="20684">MKTQISSGIYKGKKLDLPSLNTTRSTKSLVKGSFFDTIRDELRGAFFVEGFGGSGVMTCEAVSNGAKFGIAIEIDKEAFKLTKKNLNSLNAKNLEAINGDSFEILPKIIADKSENFIIYLDPPFDFRDGFSGIYDRLMDLVKNFSKDNVKMVVFEHSSTFKMAENLGSFCLLKTRKFGATSLSYYA</sequence>
<reference evidence="3" key="2">
    <citation type="journal article" date="2023" name="Microorganisms">
        <title>Isolation and Genomic Characteristics of Cat-Borne Campylobacter felis sp. nov. and Sheep-Borne Campylobacter ovis sp. nov.</title>
        <authorList>
            <person name="Wang H."/>
            <person name="Li Y."/>
            <person name="Gu Y."/>
            <person name="Zhou G."/>
            <person name="Chen X."/>
            <person name="Zhang X."/>
            <person name="Shao Z."/>
            <person name="Zhang J."/>
            <person name="Zhang M."/>
        </authorList>
    </citation>
    <scope>NUCLEOTIDE SEQUENCE</scope>
    <source>
        <strain evidence="3">PS10</strain>
    </source>
</reference>
<dbReference type="NCBIfam" id="TIGR00095">
    <property type="entry name" value="16S rRNA (guanine(966)-N(2))-methyltransferase RsmD"/>
    <property type="match status" value="1"/>
</dbReference>
<keyword evidence="1 3" id="KW-0489">Methyltransferase</keyword>
<dbReference type="GO" id="GO:0052913">
    <property type="term" value="F:16S rRNA (guanine(966)-N(2))-methyltransferase activity"/>
    <property type="evidence" value="ECO:0007669"/>
    <property type="project" value="UniProtKB-EC"/>
</dbReference>
<dbReference type="SUPFAM" id="SSF53335">
    <property type="entry name" value="S-adenosyl-L-methionine-dependent methyltransferases"/>
    <property type="match status" value="1"/>
</dbReference>
<dbReference type="RefSeq" id="WP_284937021.1">
    <property type="nucleotide sequence ID" value="NZ_JANURM010000002.1"/>
</dbReference>
<evidence type="ECO:0000313" key="3">
    <source>
        <dbReference type="EMBL" id="MDL0088372.1"/>
    </source>
</evidence>
<dbReference type="EC" id="2.1.1.171" evidence="3"/>
<reference evidence="3" key="1">
    <citation type="submission" date="2022-08" db="EMBL/GenBank/DDBJ databases">
        <authorList>
            <person name="Wang H."/>
        </authorList>
    </citation>
    <scope>NUCLEOTIDE SEQUENCE</scope>
    <source>
        <strain evidence="3">PS10</strain>
    </source>
</reference>
<dbReference type="InterPro" id="IPR004398">
    <property type="entry name" value="RNA_MeTrfase_RsmD"/>
</dbReference>
<dbReference type="Gene3D" id="3.40.50.150">
    <property type="entry name" value="Vaccinia Virus protein VP39"/>
    <property type="match status" value="1"/>
</dbReference>
<evidence type="ECO:0000256" key="1">
    <source>
        <dbReference type="ARBA" id="ARBA00022603"/>
    </source>
</evidence>
<gene>
    <name evidence="3" type="primary">rsmD</name>
    <name evidence="3" type="ORF">NYG85_03140</name>
</gene>
<dbReference type="PANTHER" id="PTHR43542">
    <property type="entry name" value="METHYLTRANSFERASE"/>
    <property type="match status" value="1"/>
</dbReference>
<organism evidence="3 4">
    <name type="scientific">Campylobacter gastrosuis</name>
    <dbReference type="NCBI Taxonomy" id="2974576"/>
    <lineage>
        <taxon>Bacteria</taxon>
        <taxon>Pseudomonadati</taxon>
        <taxon>Campylobacterota</taxon>
        <taxon>Epsilonproteobacteria</taxon>
        <taxon>Campylobacterales</taxon>
        <taxon>Campylobacteraceae</taxon>
        <taxon>Campylobacter</taxon>
    </lineage>
</organism>
<evidence type="ECO:0000313" key="4">
    <source>
        <dbReference type="Proteomes" id="UP001173801"/>
    </source>
</evidence>
<name>A0ABT7HN69_9BACT</name>
<dbReference type="PANTHER" id="PTHR43542:SF1">
    <property type="entry name" value="METHYLTRANSFERASE"/>
    <property type="match status" value="1"/>
</dbReference>
<dbReference type="Pfam" id="PF03602">
    <property type="entry name" value="Cons_hypoth95"/>
    <property type="match status" value="1"/>
</dbReference>
<dbReference type="EMBL" id="JANURM010000002">
    <property type="protein sequence ID" value="MDL0088372.1"/>
    <property type="molecule type" value="Genomic_DNA"/>
</dbReference>
<protein>
    <submittedName>
        <fullName evidence="3">16S rRNA (Guanine(966)-N(2))-methyltransferase RsmD</fullName>
        <ecNumber evidence="3">2.1.1.171</ecNumber>
    </submittedName>
</protein>
<dbReference type="InterPro" id="IPR029063">
    <property type="entry name" value="SAM-dependent_MTases_sf"/>
</dbReference>
<proteinExistence type="predicted"/>
<accession>A0ABT7HN69</accession>
<keyword evidence="4" id="KW-1185">Reference proteome</keyword>
<dbReference type="PIRSF" id="PIRSF004553">
    <property type="entry name" value="CHP00095"/>
    <property type="match status" value="1"/>
</dbReference>